<dbReference type="NCBIfam" id="NF045942">
    <property type="entry name" value="PolPhglucPhase"/>
    <property type="match status" value="1"/>
</dbReference>
<keyword evidence="2" id="KW-0808">Transferase</keyword>
<dbReference type="eggNOG" id="COG1940">
    <property type="taxonomic scope" value="Bacteria"/>
</dbReference>
<dbReference type="GO" id="GO:0016301">
    <property type="term" value="F:kinase activity"/>
    <property type="evidence" value="ECO:0007669"/>
    <property type="project" value="UniProtKB-KW"/>
</dbReference>
<dbReference type="InterPro" id="IPR043129">
    <property type="entry name" value="ATPase_NBD"/>
</dbReference>
<sequence length="270" mass="26986">MGVQHAAIGIDVGGTGIKGAAIDVATGDKITARHKVATPAGGAPADIAAAVGRMAAAIRAELAAGGFAGAETLPVGVTLPGVVRDGVMRTAANIDLSWIGTDAHALLSAAVEAPCTVVNDADAAGIAEVAFGEVSGLPGVTLVLTFGTGIGSALVADGVLVPNFELGHLELDGFTSIERHTAAKVIEREGITLAEWASRVARYIGHLEKILNPDRFVLGGSISKASDSYLPFPGVTVPVVPARLRNNAGIIGAARLAAEALDPASANSAP</sequence>
<protein>
    <submittedName>
        <fullName evidence="2">Polyphosphate glucokinase</fullName>
    </submittedName>
</protein>
<dbReference type="Pfam" id="PF00480">
    <property type="entry name" value="ROK"/>
    <property type="match status" value="1"/>
</dbReference>
<evidence type="ECO:0000313" key="3">
    <source>
        <dbReference type="Proteomes" id="UP000182690"/>
    </source>
</evidence>
<dbReference type="Proteomes" id="UP000182690">
    <property type="component" value="Unassembled WGS sequence"/>
</dbReference>
<keyword evidence="2" id="KW-0418">Kinase</keyword>
<evidence type="ECO:0000313" key="2">
    <source>
        <dbReference type="EMBL" id="SDQ08344.1"/>
    </source>
</evidence>
<dbReference type="Gene3D" id="3.30.420.40">
    <property type="match status" value="2"/>
</dbReference>
<dbReference type="RefSeq" id="WP_010155867.1">
    <property type="nucleotide sequence ID" value="NZ_FNKB01000001.1"/>
</dbReference>
<name>A0A1H0XZK6_9MICO</name>
<accession>A0A1H0XZK6</accession>
<dbReference type="EMBL" id="FNKB01000001">
    <property type="protein sequence ID" value="SDQ08344.1"/>
    <property type="molecule type" value="Genomic_DNA"/>
</dbReference>
<dbReference type="PANTHER" id="PTHR18964:SF146">
    <property type="entry name" value="POLYPHOSPHATE GLUCOKINASE"/>
    <property type="match status" value="1"/>
</dbReference>
<dbReference type="AlphaFoldDB" id="A0A1H0XZK6"/>
<reference evidence="2 3" key="1">
    <citation type="submission" date="2016-10" db="EMBL/GenBank/DDBJ databases">
        <authorList>
            <person name="de Groot N.N."/>
        </authorList>
    </citation>
    <scope>NUCLEOTIDE SEQUENCE [LARGE SCALE GENOMIC DNA]</scope>
    <source>
        <strain evidence="2 3">DSM 22788</strain>
    </source>
</reference>
<gene>
    <name evidence="2" type="ORF">SAMN04488565_0370</name>
</gene>
<dbReference type="OrthoDB" id="849313at2"/>
<evidence type="ECO:0000256" key="1">
    <source>
        <dbReference type="ARBA" id="ARBA00006479"/>
    </source>
</evidence>
<dbReference type="SUPFAM" id="SSF53067">
    <property type="entry name" value="Actin-like ATPase domain"/>
    <property type="match status" value="1"/>
</dbReference>
<dbReference type="InterPro" id="IPR000600">
    <property type="entry name" value="ROK"/>
</dbReference>
<proteinExistence type="inferred from homology"/>
<organism evidence="2 3">
    <name type="scientific">Leucobacter chromiiresistens</name>
    <dbReference type="NCBI Taxonomy" id="1079994"/>
    <lineage>
        <taxon>Bacteria</taxon>
        <taxon>Bacillati</taxon>
        <taxon>Actinomycetota</taxon>
        <taxon>Actinomycetes</taxon>
        <taxon>Micrococcales</taxon>
        <taxon>Microbacteriaceae</taxon>
        <taxon>Leucobacter</taxon>
    </lineage>
</organism>
<dbReference type="STRING" id="1079994.SAMN04488565_0370"/>
<comment type="similarity">
    <text evidence="1">Belongs to the ROK (NagC/XylR) family.</text>
</comment>
<dbReference type="PANTHER" id="PTHR18964">
    <property type="entry name" value="ROK (REPRESSOR, ORF, KINASE) FAMILY"/>
    <property type="match status" value="1"/>
</dbReference>